<dbReference type="OrthoDB" id="10444149at2759"/>
<dbReference type="Proteomes" id="UP000187429">
    <property type="component" value="Unassembled WGS sequence"/>
</dbReference>
<accession>A0A1R1XBB4</accession>
<proteinExistence type="predicted"/>
<keyword evidence="3" id="KW-1185">Reference proteome</keyword>
<evidence type="ECO:0000313" key="2">
    <source>
        <dbReference type="EMBL" id="OMJ11932.1"/>
    </source>
</evidence>
<dbReference type="AlphaFoldDB" id="A0A1R1XBB4"/>
<dbReference type="EMBL" id="LSSM01005788">
    <property type="protein sequence ID" value="OMJ11932.1"/>
    <property type="molecule type" value="Genomic_DNA"/>
</dbReference>
<comment type="caution">
    <text evidence="2">The sequence shown here is derived from an EMBL/GenBank/DDBJ whole genome shotgun (WGS) entry which is preliminary data.</text>
</comment>
<name>A0A1R1XBB4_9FUNG</name>
<reference evidence="3" key="1">
    <citation type="submission" date="2017-01" db="EMBL/GenBank/DDBJ databases">
        <authorList>
            <person name="Wang Y."/>
            <person name="White M."/>
            <person name="Kvist S."/>
            <person name="Moncalvo J.-M."/>
        </authorList>
    </citation>
    <scope>NUCLEOTIDE SEQUENCE [LARGE SCALE GENOMIC DNA]</scope>
    <source>
        <strain evidence="3">ID-206-W2</strain>
    </source>
</reference>
<gene>
    <name evidence="2" type="ORF">AYI69_g9639</name>
</gene>
<feature type="compositionally biased region" description="Polar residues" evidence="1">
    <location>
        <begin position="146"/>
        <end position="162"/>
    </location>
</feature>
<organism evidence="2 3">
    <name type="scientific">Smittium culicis</name>
    <dbReference type="NCBI Taxonomy" id="133412"/>
    <lineage>
        <taxon>Eukaryota</taxon>
        <taxon>Fungi</taxon>
        <taxon>Fungi incertae sedis</taxon>
        <taxon>Zoopagomycota</taxon>
        <taxon>Kickxellomycotina</taxon>
        <taxon>Harpellomycetes</taxon>
        <taxon>Harpellales</taxon>
        <taxon>Legeriomycetaceae</taxon>
        <taxon>Smittium</taxon>
    </lineage>
</organism>
<feature type="region of interest" description="Disordered" evidence="1">
    <location>
        <begin position="142"/>
        <end position="162"/>
    </location>
</feature>
<sequence>MYGDPRIYRPGNVKIIKSNKNPNILVNEKTSENLDIETKKVQRSFKVGSGEDSEAESRFNSDYGSISEFSDDEGLDVDSFLKAKSVSTVKELCANQPPSLNHISRPIALKFSDKTFKSISKSIKIEYETRTQELVNYDSPMDYLNPKNNNESNSGIDRNNNSSSDYFKSKLNSYRRKFALSFYTANIKKVSIGSNKNLYPQGEQNGNTNKETGMLRFKYIDSKFNPSETKQQ</sequence>
<evidence type="ECO:0000313" key="3">
    <source>
        <dbReference type="Proteomes" id="UP000187429"/>
    </source>
</evidence>
<evidence type="ECO:0000256" key="1">
    <source>
        <dbReference type="SAM" id="MobiDB-lite"/>
    </source>
</evidence>
<protein>
    <submittedName>
        <fullName evidence="2">Uncharacterized protein</fullName>
    </submittedName>
</protein>